<feature type="transmembrane region" description="Helical" evidence="6">
    <location>
        <begin position="68"/>
        <end position="88"/>
    </location>
</feature>
<evidence type="ECO:0000256" key="4">
    <source>
        <dbReference type="ARBA" id="ARBA00023136"/>
    </source>
</evidence>
<dbReference type="InterPro" id="IPR017871">
    <property type="entry name" value="ABC_transporter-like_CS"/>
</dbReference>
<evidence type="ECO:0000259" key="8">
    <source>
        <dbReference type="PROSITE" id="PS50929"/>
    </source>
</evidence>
<organism evidence="9">
    <name type="scientific">Kitasatospora camelliae</name>
    <dbReference type="NCBI Taxonomy" id="3156397"/>
    <lineage>
        <taxon>Bacteria</taxon>
        <taxon>Bacillati</taxon>
        <taxon>Actinomycetota</taxon>
        <taxon>Actinomycetes</taxon>
        <taxon>Kitasatosporales</taxon>
        <taxon>Streptomycetaceae</taxon>
        <taxon>Kitasatospora</taxon>
    </lineage>
</organism>
<dbReference type="GO" id="GO:0016887">
    <property type="term" value="F:ATP hydrolysis activity"/>
    <property type="evidence" value="ECO:0007669"/>
    <property type="project" value="InterPro"/>
</dbReference>
<dbReference type="AlphaFoldDB" id="A0AAU8JYI9"/>
<proteinExistence type="predicted"/>
<feature type="transmembrane region" description="Helical" evidence="6">
    <location>
        <begin position="166"/>
        <end position="190"/>
    </location>
</feature>
<comment type="subcellular location">
    <subcellularLocation>
        <location evidence="1">Cell membrane</location>
        <topology evidence="1">Multi-pass membrane protein</topology>
    </subcellularLocation>
</comment>
<protein>
    <submittedName>
        <fullName evidence="9">ABC transporter ATP-binding protein</fullName>
    </submittedName>
</protein>
<dbReference type="InterPro" id="IPR011527">
    <property type="entry name" value="ABC1_TM_dom"/>
</dbReference>
<dbReference type="Pfam" id="PF00005">
    <property type="entry name" value="ABC_tran"/>
    <property type="match status" value="1"/>
</dbReference>
<feature type="transmembrane region" description="Helical" evidence="6">
    <location>
        <begin position="283"/>
        <end position="305"/>
    </location>
</feature>
<evidence type="ECO:0000256" key="5">
    <source>
        <dbReference type="SAM" id="MobiDB-lite"/>
    </source>
</evidence>
<keyword evidence="9" id="KW-0547">Nucleotide-binding</keyword>
<dbReference type="KEGG" id="kcm:ABWK59_22315"/>
<feature type="region of interest" description="Disordered" evidence="5">
    <location>
        <begin position="565"/>
        <end position="592"/>
    </location>
</feature>
<feature type="domain" description="ABC transmembrane type-1" evidence="8">
    <location>
        <begin position="32"/>
        <end position="313"/>
    </location>
</feature>
<dbReference type="Gene3D" id="3.40.50.300">
    <property type="entry name" value="P-loop containing nucleotide triphosphate hydrolases"/>
    <property type="match status" value="1"/>
</dbReference>
<dbReference type="RefSeq" id="WP_354642384.1">
    <property type="nucleotide sequence ID" value="NZ_CP159872.1"/>
</dbReference>
<dbReference type="Pfam" id="PF00664">
    <property type="entry name" value="ABC_membrane"/>
    <property type="match status" value="1"/>
</dbReference>
<dbReference type="InterPro" id="IPR003439">
    <property type="entry name" value="ABC_transporter-like_ATP-bd"/>
</dbReference>
<feature type="compositionally biased region" description="Acidic residues" evidence="5">
    <location>
        <begin position="332"/>
        <end position="341"/>
    </location>
</feature>
<dbReference type="InterPro" id="IPR027417">
    <property type="entry name" value="P-loop_NTPase"/>
</dbReference>
<feature type="transmembrane region" description="Helical" evidence="6">
    <location>
        <begin position="139"/>
        <end position="160"/>
    </location>
</feature>
<feature type="transmembrane region" description="Helical" evidence="6">
    <location>
        <begin position="32"/>
        <end position="52"/>
    </location>
</feature>
<evidence type="ECO:0000256" key="1">
    <source>
        <dbReference type="ARBA" id="ARBA00004651"/>
    </source>
</evidence>
<keyword evidence="4 6" id="KW-0472">Membrane</keyword>
<feature type="region of interest" description="Disordered" evidence="5">
    <location>
        <begin position="332"/>
        <end position="354"/>
    </location>
</feature>
<keyword evidence="9" id="KW-0067">ATP-binding</keyword>
<dbReference type="InterPro" id="IPR039421">
    <property type="entry name" value="Type_1_exporter"/>
</dbReference>
<dbReference type="GO" id="GO:0005524">
    <property type="term" value="F:ATP binding"/>
    <property type="evidence" value="ECO:0007669"/>
    <property type="project" value="UniProtKB-KW"/>
</dbReference>
<name>A0AAU8JYI9_9ACTN</name>
<keyword evidence="3 6" id="KW-1133">Transmembrane helix</keyword>
<dbReference type="GO" id="GO:0005886">
    <property type="term" value="C:plasma membrane"/>
    <property type="evidence" value="ECO:0007669"/>
    <property type="project" value="UniProtKB-SubCell"/>
</dbReference>
<feature type="domain" description="ABC transporter" evidence="7">
    <location>
        <begin position="296"/>
        <end position="568"/>
    </location>
</feature>
<accession>A0AAU8JYI9</accession>
<keyword evidence="2 6" id="KW-0812">Transmembrane</keyword>
<evidence type="ECO:0000313" key="9">
    <source>
        <dbReference type="EMBL" id="XCM81450.1"/>
    </source>
</evidence>
<dbReference type="PROSITE" id="PS50929">
    <property type="entry name" value="ABC_TM1F"/>
    <property type="match status" value="1"/>
</dbReference>
<evidence type="ECO:0000256" key="3">
    <source>
        <dbReference type="ARBA" id="ARBA00022989"/>
    </source>
</evidence>
<gene>
    <name evidence="9" type="ORF">ABWK59_22315</name>
</gene>
<sequence length="592" mass="62678">MTSPGADPGRPDSRSARRYLWWLVVSQPRRSAAGALLGTLWMVGMTLPPYLLSRAVDDGLLAHRPGVLAGWAAAMLGLGVVTALVGSLRHRTMTRIRMDAHFRTVRVVVRQAVRLGAELPRQAGAGEVVTIGITDVARIAMTLTVVGPGFGAVMAYLVVAGQLLRMSALLAAVVLLGVPLAGVLVGPLFGRLRGVEAEYRQRQGALAARFEDLVGGLRVLNGLGGKEEFAERYRRDSRRLREDGYRVGAVTSWLQAVGAGLPVLVLAAVLWPAARLAAQGQITVGQLVSVYGYVAVLVLPVYFFVQCGQDISRGLVSADRVVRFLALEPAEETADREDAEGTAEPPEGPAALHDPVSGLTLAPGAFTVLAAVRSAEAAAVVERLGRFTGSPAVWGPVRLDAVDRARLRERIVVADNEAALFAGTLRELLSGRHERADAELLAALEAAAALDVLRGLPHGLDSVLLTEGRNLSGGQRQRLRLARALLAEPEVLLAVEPTSAVDAHTEAAMAAGLRTARLGRTTLVTSTSPLLLDLADTVCFLADGRVAATGRHRDLLREQPGYRALVARGQDADDPSGDPSPAPARPAEEALR</sequence>
<dbReference type="SUPFAM" id="SSF90123">
    <property type="entry name" value="ABC transporter transmembrane region"/>
    <property type="match status" value="1"/>
</dbReference>
<dbReference type="PROSITE" id="PS50893">
    <property type="entry name" value="ABC_TRANSPORTER_2"/>
    <property type="match status" value="1"/>
</dbReference>
<evidence type="ECO:0000256" key="2">
    <source>
        <dbReference type="ARBA" id="ARBA00022692"/>
    </source>
</evidence>
<dbReference type="PROSITE" id="PS00211">
    <property type="entry name" value="ABC_TRANSPORTER_1"/>
    <property type="match status" value="1"/>
</dbReference>
<dbReference type="PANTHER" id="PTHR43394">
    <property type="entry name" value="ATP-DEPENDENT PERMEASE MDL1, MITOCHONDRIAL"/>
    <property type="match status" value="1"/>
</dbReference>
<feature type="transmembrane region" description="Helical" evidence="6">
    <location>
        <begin position="244"/>
        <end position="271"/>
    </location>
</feature>
<dbReference type="PANTHER" id="PTHR43394:SF1">
    <property type="entry name" value="ATP-BINDING CASSETTE SUB-FAMILY B MEMBER 10, MITOCHONDRIAL"/>
    <property type="match status" value="1"/>
</dbReference>
<evidence type="ECO:0000259" key="7">
    <source>
        <dbReference type="PROSITE" id="PS50893"/>
    </source>
</evidence>
<dbReference type="Gene3D" id="1.20.1560.10">
    <property type="entry name" value="ABC transporter type 1, transmembrane domain"/>
    <property type="match status" value="1"/>
</dbReference>
<dbReference type="GO" id="GO:0015421">
    <property type="term" value="F:ABC-type oligopeptide transporter activity"/>
    <property type="evidence" value="ECO:0007669"/>
    <property type="project" value="TreeGrafter"/>
</dbReference>
<reference evidence="9" key="1">
    <citation type="submission" date="2024-06" db="EMBL/GenBank/DDBJ databases">
        <title>The genome sequences of Kitasatospora sp. strain HUAS MG31.</title>
        <authorList>
            <person name="Mo P."/>
        </authorList>
    </citation>
    <scope>NUCLEOTIDE SEQUENCE</scope>
    <source>
        <strain evidence="9">HUAS MG31</strain>
    </source>
</reference>
<dbReference type="EMBL" id="CP159872">
    <property type="protein sequence ID" value="XCM81450.1"/>
    <property type="molecule type" value="Genomic_DNA"/>
</dbReference>
<dbReference type="SUPFAM" id="SSF52540">
    <property type="entry name" value="P-loop containing nucleoside triphosphate hydrolases"/>
    <property type="match status" value="1"/>
</dbReference>
<evidence type="ECO:0000256" key="6">
    <source>
        <dbReference type="SAM" id="Phobius"/>
    </source>
</evidence>
<dbReference type="InterPro" id="IPR036640">
    <property type="entry name" value="ABC1_TM_sf"/>
</dbReference>